<evidence type="ECO:0000313" key="1">
    <source>
        <dbReference type="EMBL" id="MTU43962.1"/>
    </source>
</evidence>
<comment type="caution">
    <text evidence="1">The sequence shown here is derived from an EMBL/GenBank/DDBJ whole genome shotgun (WGS) entry which is preliminary data.</text>
</comment>
<dbReference type="EMBL" id="WNCL01000037">
    <property type="protein sequence ID" value="MTU43962.1"/>
    <property type="molecule type" value="Genomic_DNA"/>
</dbReference>
<gene>
    <name evidence="1" type="ORF">GMD42_10135</name>
</gene>
<organism evidence="1 2">
    <name type="scientific">Parasutterella excrementihominis</name>
    <dbReference type="NCBI Taxonomy" id="487175"/>
    <lineage>
        <taxon>Bacteria</taxon>
        <taxon>Pseudomonadati</taxon>
        <taxon>Pseudomonadota</taxon>
        <taxon>Betaproteobacteria</taxon>
        <taxon>Burkholderiales</taxon>
        <taxon>Sutterellaceae</taxon>
        <taxon>Parasutterella</taxon>
    </lineage>
</organism>
<protein>
    <submittedName>
        <fullName evidence="1">Uncharacterized protein</fullName>
    </submittedName>
</protein>
<accession>A0A6I3S3P4</accession>
<dbReference type="AlphaFoldDB" id="A0A6I3S3P4"/>
<evidence type="ECO:0000313" key="2">
    <source>
        <dbReference type="Proteomes" id="UP000462362"/>
    </source>
</evidence>
<proteinExistence type="predicted"/>
<sequence length="206" mass="23041">MEESGVFEYWFAFLFALGFCVWFPTYVVKTKGQGISTWGLALCIVFLFIGLPLLSISLIRDVLPSLWLSFTSANYESPSISLLYGTIHKMATLDQLYVALAMICILVAIGQSIFASWLLYIRHNRESLVRALRIMWSSAFFIVLAAGILPLIILGSHGFTVAIPAGYTMGAYIAVLMVITAYLRMSPQVADNYPISHQPKKDREKK</sequence>
<reference evidence="1 2" key="1">
    <citation type="journal article" date="2019" name="Nat. Med.">
        <title>A library of human gut bacterial isolates paired with longitudinal multiomics data enables mechanistic microbiome research.</title>
        <authorList>
            <person name="Poyet M."/>
            <person name="Groussin M."/>
            <person name="Gibbons S.M."/>
            <person name="Avila-Pacheco J."/>
            <person name="Jiang X."/>
            <person name="Kearney S.M."/>
            <person name="Perrotta A.R."/>
            <person name="Berdy B."/>
            <person name="Zhao S."/>
            <person name="Lieberman T.D."/>
            <person name="Swanson P.K."/>
            <person name="Smith M."/>
            <person name="Roesemann S."/>
            <person name="Alexander J.E."/>
            <person name="Rich S.A."/>
            <person name="Livny J."/>
            <person name="Vlamakis H."/>
            <person name="Clish C."/>
            <person name="Bullock K."/>
            <person name="Deik A."/>
            <person name="Scott J."/>
            <person name="Pierce K.A."/>
            <person name="Xavier R.J."/>
            <person name="Alm E.J."/>
        </authorList>
    </citation>
    <scope>NUCLEOTIDE SEQUENCE [LARGE SCALE GENOMIC DNA]</scope>
    <source>
        <strain evidence="1 2">BIOML-A2</strain>
    </source>
</reference>
<dbReference type="Proteomes" id="UP000462362">
    <property type="component" value="Unassembled WGS sequence"/>
</dbReference>
<name>A0A6I3S3P4_9BURK</name>
<dbReference type="RefSeq" id="WP_008811547.1">
    <property type="nucleotide sequence ID" value="NZ_CAJUON010000016.1"/>
</dbReference>
<dbReference type="GeneID" id="43348428"/>